<organism evidence="1 2">
    <name type="scientific">Lentzea tibetensis</name>
    <dbReference type="NCBI Taxonomy" id="2591470"/>
    <lineage>
        <taxon>Bacteria</taxon>
        <taxon>Bacillati</taxon>
        <taxon>Actinomycetota</taxon>
        <taxon>Actinomycetes</taxon>
        <taxon>Pseudonocardiales</taxon>
        <taxon>Pseudonocardiaceae</taxon>
        <taxon>Lentzea</taxon>
    </lineage>
</organism>
<evidence type="ECO:0000313" key="1">
    <source>
        <dbReference type="EMBL" id="TWP50613.1"/>
    </source>
</evidence>
<proteinExistence type="predicted"/>
<dbReference type="OrthoDB" id="3694956at2"/>
<gene>
    <name evidence="1" type="ORF">FKR81_18500</name>
</gene>
<sequence length="78" mass="8414">MNVSPLNPMIEMTALFYGRPGAGASDESVAAWYRAKGRMHEQVAAKGGPDAAQEFAYAAASYEHARRIELRVSTELAA</sequence>
<comment type="caution">
    <text evidence="1">The sequence shown here is derived from an EMBL/GenBank/DDBJ whole genome shotgun (WGS) entry which is preliminary data.</text>
</comment>
<protein>
    <submittedName>
        <fullName evidence="1">Uncharacterized protein</fullName>
    </submittedName>
</protein>
<dbReference type="Proteomes" id="UP000316639">
    <property type="component" value="Unassembled WGS sequence"/>
</dbReference>
<accession>A0A563ESJ2</accession>
<evidence type="ECO:0000313" key="2">
    <source>
        <dbReference type="Proteomes" id="UP000316639"/>
    </source>
</evidence>
<dbReference type="RefSeq" id="WP_146353333.1">
    <property type="nucleotide sequence ID" value="NZ_VOBR01000011.1"/>
</dbReference>
<dbReference type="AlphaFoldDB" id="A0A563ESJ2"/>
<reference evidence="1 2" key="1">
    <citation type="submission" date="2019-07" db="EMBL/GenBank/DDBJ databases">
        <title>Lentzea xizangensis sp. nov., isolated from Qinghai-Tibetan Plateau Soils.</title>
        <authorList>
            <person name="Huang J."/>
        </authorList>
    </citation>
    <scope>NUCLEOTIDE SEQUENCE [LARGE SCALE GENOMIC DNA]</scope>
    <source>
        <strain evidence="1 2">FXJ1.1311</strain>
    </source>
</reference>
<keyword evidence="2" id="KW-1185">Reference proteome</keyword>
<name>A0A563ESJ2_9PSEU</name>
<dbReference type="EMBL" id="VOBR01000011">
    <property type="protein sequence ID" value="TWP50613.1"/>
    <property type="molecule type" value="Genomic_DNA"/>
</dbReference>